<evidence type="ECO:0000313" key="2">
    <source>
        <dbReference type="Proteomes" id="UP000694888"/>
    </source>
</evidence>
<dbReference type="Proteomes" id="UP000694888">
    <property type="component" value="Unplaced"/>
</dbReference>
<evidence type="ECO:0000256" key="1">
    <source>
        <dbReference type="SAM" id="SignalP"/>
    </source>
</evidence>
<dbReference type="GeneID" id="101851207"/>
<name>A0ABM0JWQ1_APLCA</name>
<gene>
    <name evidence="3" type="primary">LOC101851207</name>
</gene>
<proteinExistence type="predicted"/>
<reference evidence="3" key="1">
    <citation type="submission" date="2025-08" db="UniProtKB">
        <authorList>
            <consortium name="RefSeq"/>
        </authorList>
    </citation>
    <scope>IDENTIFICATION</scope>
</reference>
<organism evidence="2 3">
    <name type="scientific">Aplysia californica</name>
    <name type="common">California sea hare</name>
    <dbReference type="NCBI Taxonomy" id="6500"/>
    <lineage>
        <taxon>Eukaryota</taxon>
        <taxon>Metazoa</taxon>
        <taxon>Spiralia</taxon>
        <taxon>Lophotrochozoa</taxon>
        <taxon>Mollusca</taxon>
        <taxon>Gastropoda</taxon>
        <taxon>Heterobranchia</taxon>
        <taxon>Euthyneura</taxon>
        <taxon>Tectipleura</taxon>
        <taxon>Aplysiida</taxon>
        <taxon>Aplysioidea</taxon>
        <taxon>Aplysiidae</taxon>
        <taxon>Aplysia</taxon>
    </lineage>
</organism>
<dbReference type="InterPro" id="IPR001299">
    <property type="entry name" value="Ependymin"/>
</dbReference>
<keyword evidence="1" id="KW-0732">Signal</keyword>
<accession>A0ABM0JWQ1</accession>
<evidence type="ECO:0000313" key="3">
    <source>
        <dbReference type="RefSeq" id="XP_005103330.1"/>
    </source>
</evidence>
<feature type="signal peptide" evidence="1">
    <location>
        <begin position="1"/>
        <end position="25"/>
    </location>
</feature>
<dbReference type="PANTHER" id="PTHR10697:SF1">
    <property type="entry name" value="MAMMALIAN EPENDYMIN-RELATED PROTEIN 1"/>
    <property type="match status" value="1"/>
</dbReference>
<sequence>MSRGIAHAMNLALLLTVLLVVSVAAGESDASSSSPQPCCFPNQFTSKSLNVQYRRWATVTYDYTNQRKMVQFVDSDEFYHFDLSAHVTSYGHTNGQCKNYTTIGYTLTDRCIPDDAQFDQDAGSLIGPSLGVNSFRLNSESQTGIVTVSQDNCYPIAYSLTDPTAGENLYVLITEIKEEIDPSVFDVDLSKCVCS</sequence>
<dbReference type="PANTHER" id="PTHR10697">
    <property type="entry name" value="MAMMALIAN EPENDYMIN-RELATED PROTEIN 1"/>
    <property type="match status" value="1"/>
</dbReference>
<keyword evidence="2" id="KW-1185">Reference proteome</keyword>
<feature type="chain" id="PRO_5047118366" evidence="1">
    <location>
        <begin position="26"/>
        <end position="195"/>
    </location>
</feature>
<dbReference type="RefSeq" id="XP_005103330.1">
    <property type="nucleotide sequence ID" value="XM_005103273.3"/>
</dbReference>
<protein>
    <submittedName>
        <fullName evidence="3">Uncharacterized protein LOC101851207</fullName>
    </submittedName>
</protein>